<feature type="transmembrane region" description="Helical" evidence="1">
    <location>
        <begin position="35"/>
        <end position="57"/>
    </location>
</feature>
<sequence length="81" mass="9205">MLHGRYLCCGWFMGVFCTIISPTQKAEWCFLSLISFLSLIIKLPTHFAVMALPALAAHAQEFRDVDRFVNVFLIIIKSKGK</sequence>
<organism evidence="2 3">
    <name type="scientific">Entomobacter blattae</name>
    <dbReference type="NCBI Taxonomy" id="2762277"/>
    <lineage>
        <taxon>Bacteria</taxon>
        <taxon>Pseudomonadati</taxon>
        <taxon>Pseudomonadota</taxon>
        <taxon>Alphaproteobacteria</taxon>
        <taxon>Acetobacterales</taxon>
        <taxon>Acetobacteraceae</taxon>
        <taxon>Entomobacter</taxon>
    </lineage>
</organism>
<dbReference type="Proteomes" id="UP000516349">
    <property type="component" value="Chromosome"/>
</dbReference>
<keyword evidence="1" id="KW-0472">Membrane</keyword>
<evidence type="ECO:0000256" key="1">
    <source>
        <dbReference type="SAM" id="Phobius"/>
    </source>
</evidence>
<protein>
    <submittedName>
        <fullName evidence="2">Uncharacterized protein</fullName>
    </submittedName>
</protein>
<dbReference type="AlphaFoldDB" id="A0A7H1NR52"/>
<reference evidence="2 3" key="1">
    <citation type="submission" date="2020-08" db="EMBL/GenBank/DDBJ databases">
        <title>Complete genome sequence of Entomobacter blattae G55GP.</title>
        <authorList>
            <person name="Poehlein A."/>
            <person name="Guzman J."/>
            <person name="Daniel R."/>
            <person name="Vilcinskas A."/>
        </authorList>
    </citation>
    <scope>NUCLEOTIDE SEQUENCE [LARGE SCALE GENOMIC DNA]</scope>
    <source>
        <strain evidence="2 3">G55GP</strain>
    </source>
</reference>
<evidence type="ECO:0000313" key="3">
    <source>
        <dbReference type="Proteomes" id="UP000516349"/>
    </source>
</evidence>
<name>A0A7H1NR52_9PROT</name>
<dbReference type="KEGG" id="ebla:JGUZn3_10340"/>
<dbReference type="RefSeq" id="WP_203414594.1">
    <property type="nucleotide sequence ID" value="NZ_CP060244.1"/>
</dbReference>
<gene>
    <name evidence="2" type="ORF">JGUZn3_10340</name>
</gene>
<keyword evidence="3" id="KW-1185">Reference proteome</keyword>
<keyword evidence="1" id="KW-1133">Transmembrane helix</keyword>
<proteinExistence type="predicted"/>
<dbReference type="EMBL" id="CP060244">
    <property type="protein sequence ID" value="QNT78262.1"/>
    <property type="molecule type" value="Genomic_DNA"/>
</dbReference>
<accession>A0A7H1NR52</accession>
<evidence type="ECO:0000313" key="2">
    <source>
        <dbReference type="EMBL" id="QNT78262.1"/>
    </source>
</evidence>
<keyword evidence="1" id="KW-0812">Transmembrane</keyword>